<feature type="domain" description="GH16" evidence="2">
    <location>
        <begin position="82"/>
        <end position="314"/>
    </location>
</feature>
<dbReference type="GO" id="GO:0004553">
    <property type="term" value="F:hydrolase activity, hydrolyzing O-glycosyl compounds"/>
    <property type="evidence" value="ECO:0007669"/>
    <property type="project" value="InterPro"/>
</dbReference>
<dbReference type="Proteomes" id="UP000621436">
    <property type="component" value="Unassembled WGS sequence"/>
</dbReference>
<dbReference type="PANTHER" id="PTHR10963">
    <property type="entry name" value="GLYCOSYL HYDROLASE-RELATED"/>
    <property type="match status" value="1"/>
</dbReference>
<dbReference type="InterPro" id="IPR000757">
    <property type="entry name" value="Beta-glucanase-like"/>
</dbReference>
<dbReference type="InterPro" id="IPR013320">
    <property type="entry name" value="ConA-like_dom_sf"/>
</dbReference>
<dbReference type="PANTHER" id="PTHR10963:SF55">
    <property type="entry name" value="GLYCOSIDE HYDROLASE FAMILY 16 PROTEIN"/>
    <property type="match status" value="1"/>
</dbReference>
<dbReference type="Pfam" id="PF00722">
    <property type="entry name" value="Glyco_hydro_16"/>
    <property type="match status" value="1"/>
</dbReference>
<comment type="similarity">
    <text evidence="1">Belongs to the glycosyl hydrolase 16 family.</text>
</comment>
<dbReference type="Gene3D" id="2.60.120.200">
    <property type="match status" value="2"/>
</dbReference>
<protein>
    <submittedName>
        <fullName evidence="3">Family 16 glycosylhydrolase</fullName>
    </submittedName>
</protein>
<keyword evidence="4" id="KW-1185">Reference proteome</keyword>
<evidence type="ECO:0000313" key="3">
    <source>
        <dbReference type="EMBL" id="MBF8436257.1"/>
    </source>
</evidence>
<proteinExistence type="inferred from homology"/>
<dbReference type="CDD" id="cd08023">
    <property type="entry name" value="GH16_laminarinase_like"/>
    <property type="match status" value="1"/>
</dbReference>
<organism evidence="3 4">
    <name type="scientific">Halonatronomonas betaini</name>
    <dbReference type="NCBI Taxonomy" id="2778430"/>
    <lineage>
        <taxon>Bacteria</taxon>
        <taxon>Bacillati</taxon>
        <taxon>Bacillota</taxon>
        <taxon>Clostridia</taxon>
        <taxon>Halanaerobiales</taxon>
        <taxon>Halarsenatibacteraceae</taxon>
        <taxon>Halonatronomonas</taxon>
    </lineage>
</organism>
<dbReference type="AlphaFoldDB" id="A0A931F9U2"/>
<comment type="caution">
    <text evidence="3">The sequence shown here is derived from an EMBL/GenBank/DDBJ whole genome shotgun (WGS) entry which is preliminary data.</text>
</comment>
<dbReference type="EMBL" id="JADPIE010000002">
    <property type="protein sequence ID" value="MBF8436257.1"/>
    <property type="molecule type" value="Genomic_DNA"/>
</dbReference>
<sequence length="314" mass="36618">MLFDLTEEMTTYEFEFVMNQETDDLARFEFQLGLDDGTIWIDNVELEQVEQVEEVDRTEPEPDTEWVYDDDFFFIFNVAVGGHWPGYPDETTEFPTRMEVDYIRVLDQNGNLEWEDQFDGDEINEDYWTFEIGNGHAQGIPGWGNAELQYYTEGENAWIEDDRLIIEAREEERSDEFGSYDYTSTRMITQSKVNMEYGRVEISAKLPDGGQGVWPALWMLGEDIDEVGWPQSGEIDIMEFLGQNPDEVHGTVHGPGHYAGDGIGNNYILPEGDFTEGFNTFILEWEEDEMRWYVNDELFHAIERTENDGVRKDR</sequence>
<dbReference type="PROSITE" id="PS51762">
    <property type="entry name" value="GH16_2"/>
    <property type="match status" value="1"/>
</dbReference>
<dbReference type="GO" id="GO:0005975">
    <property type="term" value="P:carbohydrate metabolic process"/>
    <property type="evidence" value="ECO:0007669"/>
    <property type="project" value="InterPro"/>
</dbReference>
<name>A0A931F9U2_9FIRM</name>
<evidence type="ECO:0000256" key="1">
    <source>
        <dbReference type="ARBA" id="ARBA00006865"/>
    </source>
</evidence>
<evidence type="ECO:0000259" key="2">
    <source>
        <dbReference type="PROSITE" id="PS51762"/>
    </source>
</evidence>
<gene>
    <name evidence="3" type="ORF">I0Q91_04130</name>
</gene>
<dbReference type="SUPFAM" id="SSF49899">
    <property type="entry name" value="Concanavalin A-like lectins/glucanases"/>
    <property type="match status" value="2"/>
</dbReference>
<evidence type="ECO:0000313" key="4">
    <source>
        <dbReference type="Proteomes" id="UP000621436"/>
    </source>
</evidence>
<reference evidence="3" key="1">
    <citation type="submission" date="2020-11" db="EMBL/GenBank/DDBJ databases">
        <title>Halonatronomonas betainensis gen. nov., sp. nov. a novel haloalkaliphilic representative of the family Halanaerobiacae capable of betaine degradation.</title>
        <authorList>
            <person name="Boltyanskaya Y."/>
            <person name="Kevbrin V."/>
            <person name="Detkova E."/>
            <person name="Grouzdev D.S."/>
            <person name="Koziaeva V."/>
            <person name="Zhilina T."/>
        </authorList>
    </citation>
    <scope>NUCLEOTIDE SEQUENCE</scope>
    <source>
        <strain evidence="3">Z-7014</strain>
    </source>
</reference>
<accession>A0A931F9U2</accession>
<dbReference type="SUPFAM" id="SSF49785">
    <property type="entry name" value="Galactose-binding domain-like"/>
    <property type="match status" value="1"/>
</dbReference>
<dbReference type="InterPro" id="IPR050546">
    <property type="entry name" value="Glycosyl_Hydrlase_16"/>
</dbReference>
<dbReference type="InterPro" id="IPR008979">
    <property type="entry name" value="Galactose-bd-like_sf"/>
</dbReference>